<feature type="transmembrane region" description="Helical" evidence="1">
    <location>
        <begin position="161"/>
        <end position="192"/>
    </location>
</feature>
<comment type="caution">
    <text evidence="3">The sequence shown here is derived from an EMBL/GenBank/DDBJ whole genome shotgun (WGS) entry which is preliminary data.</text>
</comment>
<keyword evidence="1" id="KW-1133">Transmembrane helix</keyword>
<dbReference type="AlphaFoldDB" id="A0A484F7L4"/>
<feature type="transmembrane region" description="Helical" evidence="1">
    <location>
        <begin position="251"/>
        <end position="269"/>
    </location>
</feature>
<organism evidence="3 4">
    <name type="scientific">Methanimicrococcus blatticola</name>
    <dbReference type="NCBI Taxonomy" id="91560"/>
    <lineage>
        <taxon>Archaea</taxon>
        <taxon>Methanobacteriati</taxon>
        <taxon>Methanobacteriota</taxon>
        <taxon>Stenosarchaea group</taxon>
        <taxon>Methanomicrobia</taxon>
        <taxon>Methanosarcinales</taxon>
        <taxon>Methanosarcinaceae</taxon>
        <taxon>Methanimicrococcus</taxon>
    </lineage>
</organism>
<dbReference type="Pfam" id="PF25231">
    <property type="entry name" value="DUF7847"/>
    <property type="match status" value="1"/>
</dbReference>
<proteinExistence type="predicted"/>
<name>A0A484F7L4_9EURY</name>
<dbReference type="Proteomes" id="UP000294855">
    <property type="component" value="Unassembled WGS sequence"/>
</dbReference>
<keyword evidence="1" id="KW-0812">Transmembrane</keyword>
<protein>
    <recommendedName>
        <fullName evidence="2">DUF7847 domain-containing protein</fullName>
    </recommendedName>
</protein>
<accession>A0A484F7L4</accession>
<evidence type="ECO:0000256" key="1">
    <source>
        <dbReference type="SAM" id="Phobius"/>
    </source>
</evidence>
<evidence type="ECO:0000259" key="2">
    <source>
        <dbReference type="Pfam" id="PF25231"/>
    </source>
</evidence>
<feature type="transmembrane region" description="Helical" evidence="1">
    <location>
        <begin position="57"/>
        <end position="83"/>
    </location>
</feature>
<feature type="domain" description="DUF7847" evidence="2">
    <location>
        <begin position="9"/>
        <end position="259"/>
    </location>
</feature>
<dbReference type="RefSeq" id="WP_133516617.1">
    <property type="nucleotide sequence ID" value="NZ_JAHDUW010000001.1"/>
</dbReference>
<dbReference type="EMBL" id="SNYS01000005">
    <property type="protein sequence ID" value="TDQ71031.1"/>
    <property type="molecule type" value="Genomic_DNA"/>
</dbReference>
<gene>
    <name evidence="3" type="ORF">C7391_0130</name>
</gene>
<keyword evidence="4" id="KW-1185">Reference proteome</keyword>
<reference evidence="3 4" key="1">
    <citation type="submission" date="2019-03" db="EMBL/GenBank/DDBJ databases">
        <title>Genomic Encyclopedia of Type Strains, Phase IV (KMG-IV): sequencing the most valuable type-strain genomes for metagenomic binning, comparative biology and taxonomic classification.</title>
        <authorList>
            <person name="Goeker M."/>
        </authorList>
    </citation>
    <scope>NUCLEOTIDE SEQUENCE [LARGE SCALE GENOMIC DNA]</scope>
    <source>
        <strain evidence="3 4">DSM 13328</strain>
    </source>
</reference>
<feature type="transmembrane region" description="Helical" evidence="1">
    <location>
        <begin position="104"/>
        <end position="126"/>
    </location>
</feature>
<evidence type="ECO:0000313" key="4">
    <source>
        <dbReference type="Proteomes" id="UP000294855"/>
    </source>
</evidence>
<feature type="transmembrane region" description="Helical" evidence="1">
    <location>
        <begin position="213"/>
        <end position="239"/>
    </location>
</feature>
<keyword evidence="1" id="KW-0472">Membrane</keyword>
<sequence>MSENAFITIVNGLKLLKKHPVLFVPGIAYYTIAIFLAFLFGFFIIADLKMNLGISTFSLLSILFFLLMILLSSFTTAGSIGMAKEVLETGYTDSRHLFSYGKKFTLRLIWASFFIMMLRMVSAFFWTPVLNIIGSSEYGTEYVINALKTDPTLLLPMVDALAAPVFIAILASSLYLLLVSFMFYFVSYIIVIDNMKVFKSYRTSFKLLRKRPIRVSSFVFLITIIEMLITFISVLVMAALNYLGISFYSNFFIHLIISLFLTAAMNIWVTRFYMILTEKSCAPMNG</sequence>
<feature type="transmembrane region" description="Helical" evidence="1">
    <location>
        <begin position="21"/>
        <end position="45"/>
    </location>
</feature>
<dbReference type="InterPro" id="IPR057169">
    <property type="entry name" value="DUF7847"/>
</dbReference>
<evidence type="ECO:0000313" key="3">
    <source>
        <dbReference type="EMBL" id="TDQ71031.1"/>
    </source>
</evidence>